<dbReference type="EMBL" id="EU952658">
    <property type="protein sequence ID" value="ACG24776.1"/>
    <property type="molecule type" value="mRNA"/>
</dbReference>
<proteinExistence type="evidence at transcript level"/>
<evidence type="ECO:0000313" key="1">
    <source>
        <dbReference type="EMBL" id="ACG24776.1"/>
    </source>
</evidence>
<sequence>MTSLADSSSPLLLSINGDIRALSSLLPTQAPHLSSSPLHCSTPSFVAVRRSSPLIAGARGVRRSVPFVAGVHRSHVLAVRSRAPLSVRSKPVDPSPSHARTRGCWRPKFILCIL</sequence>
<accession>B6SIU3</accession>
<protein>
    <submittedName>
        <fullName evidence="1">Uncharacterized protein</fullName>
    </submittedName>
</protein>
<dbReference type="AlphaFoldDB" id="B6SIU3"/>
<name>B6SIU3_MAIZE</name>
<reference evidence="1" key="1">
    <citation type="journal article" date="2009" name="Plant Mol. Biol.">
        <title>Insights into corn genes derived from large-scale cDNA sequencing.</title>
        <authorList>
            <person name="Alexandrov N.N."/>
            <person name="Brover V.V."/>
            <person name="Freidin S."/>
            <person name="Troukhan M.E."/>
            <person name="Tatarinova T.V."/>
            <person name="Zhang H."/>
            <person name="Swaller T.J."/>
            <person name="Lu Y.P."/>
            <person name="Bouck J."/>
            <person name="Flavell R.B."/>
            <person name="Feldmann K.A."/>
        </authorList>
    </citation>
    <scope>NUCLEOTIDE SEQUENCE</scope>
</reference>
<organism evidence="1">
    <name type="scientific">Zea mays</name>
    <name type="common">Maize</name>
    <dbReference type="NCBI Taxonomy" id="4577"/>
    <lineage>
        <taxon>Eukaryota</taxon>
        <taxon>Viridiplantae</taxon>
        <taxon>Streptophyta</taxon>
        <taxon>Embryophyta</taxon>
        <taxon>Tracheophyta</taxon>
        <taxon>Spermatophyta</taxon>
        <taxon>Magnoliopsida</taxon>
        <taxon>Liliopsida</taxon>
        <taxon>Poales</taxon>
        <taxon>Poaceae</taxon>
        <taxon>PACMAD clade</taxon>
        <taxon>Panicoideae</taxon>
        <taxon>Andropogonodae</taxon>
        <taxon>Andropogoneae</taxon>
        <taxon>Tripsacinae</taxon>
        <taxon>Zea</taxon>
    </lineage>
</organism>